<reference evidence="2 3" key="1">
    <citation type="submission" date="2018-06" db="EMBL/GenBank/DDBJ databases">
        <title>Extensive metabolic versatility and redundancy in microbially diverse, dynamic hydrothermal sediments.</title>
        <authorList>
            <person name="Dombrowski N."/>
            <person name="Teske A."/>
            <person name="Baker B.J."/>
        </authorList>
    </citation>
    <scope>NUCLEOTIDE SEQUENCE [LARGE SCALE GENOMIC DNA]</scope>
    <source>
        <strain evidence="2">B36_G15</strain>
    </source>
</reference>
<evidence type="ECO:0000313" key="2">
    <source>
        <dbReference type="EMBL" id="RKX71715.1"/>
    </source>
</evidence>
<dbReference type="EMBL" id="QNBE01000003">
    <property type="protein sequence ID" value="RKX71715.1"/>
    <property type="molecule type" value="Genomic_DNA"/>
</dbReference>
<dbReference type="CDD" id="cd07715">
    <property type="entry name" value="TaR3-like_MBL-fold"/>
    <property type="match status" value="1"/>
</dbReference>
<dbReference type="Pfam" id="PF12706">
    <property type="entry name" value="Lactamase_B_2"/>
    <property type="match status" value="1"/>
</dbReference>
<dbReference type="AlphaFoldDB" id="A0A660SLJ4"/>
<evidence type="ECO:0000313" key="3">
    <source>
        <dbReference type="Proteomes" id="UP000268469"/>
    </source>
</evidence>
<evidence type="ECO:0000259" key="1">
    <source>
        <dbReference type="Pfam" id="PF12706"/>
    </source>
</evidence>
<name>A0A660SLJ4_UNCW3</name>
<proteinExistence type="predicted"/>
<feature type="domain" description="Metallo-beta-lactamase" evidence="1">
    <location>
        <begin position="36"/>
        <end position="236"/>
    </location>
</feature>
<dbReference type="Gene3D" id="3.60.15.10">
    <property type="entry name" value="Ribonuclease Z/Hydroxyacylglutathione hydrolase-like"/>
    <property type="match status" value="1"/>
</dbReference>
<comment type="caution">
    <text evidence="2">The sequence shown here is derived from an EMBL/GenBank/DDBJ whole genome shotgun (WGS) entry which is preliminary data.</text>
</comment>
<dbReference type="InterPro" id="IPR001279">
    <property type="entry name" value="Metallo-B-lactamas"/>
</dbReference>
<dbReference type="PANTHER" id="PTHR42663">
    <property type="entry name" value="HYDROLASE C777.06C-RELATED-RELATED"/>
    <property type="match status" value="1"/>
</dbReference>
<dbReference type="GO" id="GO:0016787">
    <property type="term" value="F:hydrolase activity"/>
    <property type="evidence" value="ECO:0007669"/>
    <property type="project" value="UniProtKB-KW"/>
</dbReference>
<organism evidence="2 3">
    <name type="scientific">candidate division WOR-3 bacterium</name>
    <dbReference type="NCBI Taxonomy" id="2052148"/>
    <lineage>
        <taxon>Bacteria</taxon>
        <taxon>Bacteria division WOR-3</taxon>
    </lineage>
</organism>
<keyword evidence="2" id="KW-0378">Hydrolase</keyword>
<dbReference type="Proteomes" id="UP000268469">
    <property type="component" value="Unassembled WGS sequence"/>
</dbReference>
<gene>
    <name evidence="2" type="ORF">DRP53_00585</name>
</gene>
<sequence>MKVRFWGTRGSIPAPGPETSRYGGNTTCVEISSGKTRIIFDAGTGIRKLGYLLKSESEPIRILFTHFHWDHIQGLPFFIPLYIPGKPIEFYAYPPFYQGLKEMMVHQLKKTYFPAEYHTLPSLIKFFKLKKRNNNIGPLQISVIENNHPGGATGYRISDGKKVIVFLTDNELKPPEAKTPWSDFVTFSQDADILIHDAQYNDEELKQKPGWGHSSYSQVCQLALEAKVKQLIFTHHEPVHSDDFIDDMVDEWRGWVKENGGGFELWAASEGEEIEL</sequence>
<accession>A0A660SLJ4</accession>
<dbReference type="PANTHER" id="PTHR42663:SF4">
    <property type="entry name" value="SLL1036 PROTEIN"/>
    <property type="match status" value="1"/>
</dbReference>
<protein>
    <submittedName>
        <fullName evidence="2">MBL fold metallo-hydrolase</fullName>
    </submittedName>
</protein>
<dbReference type="InterPro" id="IPR036866">
    <property type="entry name" value="RibonucZ/Hydroxyglut_hydro"/>
</dbReference>
<dbReference type="SUPFAM" id="SSF56281">
    <property type="entry name" value="Metallo-hydrolase/oxidoreductase"/>
    <property type="match status" value="1"/>
</dbReference>